<dbReference type="Pfam" id="PF00665">
    <property type="entry name" value="rve"/>
    <property type="match status" value="1"/>
</dbReference>
<dbReference type="AlphaFoldDB" id="A0A9P6GWB3"/>
<gene>
    <name evidence="2" type="primary">ERVK-25</name>
    <name evidence="2" type="ORF">NGRA_2636</name>
</gene>
<sequence length="104" mass="12291">MEIGESSRYVLVGIDYYIRRLWKKVNQTKNTGEVLEAIKNWIGEDGFPDEFITDNGKEFCSKEFENWCSENDIQHRNVGLEAHRTNGRIERVIRTIRETVIKQK</sequence>
<dbReference type="PROSITE" id="PS50994">
    <property type="entry name" value="INTEGRASE"/>
    <property type="match status" value="1"/>
</dbReference>
<dbReference type="Proteomes" id="UP000740883">
    <property type="component" value="Unassembled WGS sequence"/>
</dbReference>
<dbReference type="Gene3D" id="3.30.420.10">
    <property type="entry name" value="Ribonuclease H-like superfamily/Ribonuclease H"/>
    <property type="match status" value="1"/>
</dbReference>
<dbReference type="EMBL" id="SBJO01000332">
    <property type="protein sequence ID" value="KAF9761456.1"/>
    <property type="molecule type" value="Genomic_DNA"/>
</dbReference>
<accession>A0A9P6GWB3</accession>
<organism evidence="2 3">
    <name type="scientific">Nosema granulosis</name>
    <dbReference type="NCBI Taxonomy" id="83296"/>
    <lineage>
        <taxon>Eukaryota</taxon>
        <taxon>Fungi</taxon>
        <taxon>Fungi incertae sedis</taxon>
        <taxon>Microsporidia</taxon>
        <taxon>Nosematidae</taxon>
        <taxon>Nosema</taxon>
    </lineage>
</organism>
<protein>
    <submittedName>
        <fullName evidence="2">Endogenous retrovirus group K member 25 Pol protein</fullName>
    </submittedName>
</protein>
<feature type="domain" description="Integrase catalytic" evidence="1">
    <location>
        <begin position="1"/>
        <end position="104"/>
    </location>
</feature>
<dbReference type="PANTHER" id="PTHR37984">
    <property type="entry name" value="PROTEIN CBG26694"/>
    <property type="match status" value="1"/>
</dbReference>
<dbReference type="PANTHER" id="PTHR37984:SF5">
    <property type="entry name" value="PROTEIN NYNRIN-LIKE"/>
    <property type="match status" value="1"/>
</dbReference>
<dbReference type="GO" id="GO:0003676">
    <property type="term" value="F:nucleic acid binding"/>
    <property type="evidence" value="ECO:0007669"/>
    <property type="project" value="InterPro"/>
</dbReference>
<dbReference type="GO" id="GO:0015074">
    <property type="term" value="P:DNA integration"/>
    <property type="evidence" value="ECO:0007669"/>
    <property type="project" value="InterPro"/>
</dbReference>
<keyword evidence="3" id="KW-1185">Reference proteome</keyword>
<dbReference type="InterPro" id="IPR001584">
    <property type="entry name" value="Integrase_cat-core"/>
</dbReference>
<comment type="caution">
    <text evidence="2">The sequence shown here is derived from an EMBL/GenBank/DDBJ whole genome shotgun (WGS) entry which is preliminary data.</text>
</comment>
<dbReference type="InterPro" id="IPR012337">
    <property type="entry name" value="RNaseH-like_sf"/>
</dbReference>
<reference evidence="2 3" key="1">
    <citation type="journal article" date="2020" name="Genome Biol. Evol.">
        <title>Comparative genomics of strictly vertically transmitted, feminizing microsporidia endosymbionts of amphipod crustaceans.</title>
        <authorList>
            <person name="Cormier A."/>
            <person name="Chebbi M.A."/>
            <person name="Giraud I."/>
            <person name="Wattier R."/>
            <person name="Teixeira M."/>
            <person name="Gilbert C."/>
            <person name="Rigaud T."/>
            <person name="Cordaux R."/>
        </authorList>
    </citation>
    <scope>NUCLEOTIDE SEQUENCE [LARGE SCALE GENOMIC DNA]</scope>
    <source>
        <strain evidence="2 3">Ou3-Ou53</strain>
    </source>
</reference>
<dbReference type="InterPro" id="IPR036397">
    <property type="entry name" value="RNaseH_sf"/>
</dbReference>
<dbReference type="GO" id="GO:0005634">
    <property type="term" value="C:nucleus"/>
    <property type="evidence" value="ECO:0007669"/>
    <property type="project" value="UniProtKB-ARBA"/>
</dbReference>
<evidence type="ECO:0000313" key="3">
    <source>
        <dbReference type="Proteomes" id="UP000740883"/>
    </source>
</evidence>
<proteinExistence type="predicted"/>
<evidence type="ECO:0000313" key="2">
    <source>
        <dbReference type="EMBL" id="KAF9761456.1"/>
    </source>
</evidence>
<evidence type="ECO:0000259" key="1">
    <source>
        <dbReference type="PROSITE" id="PS50994"/>
    </source>
</evidence>
<dbReference type="OrthoDB" id="10068564at2759"/>
<dbReference type="InterPro" id="IPR050951">
    <property type="entry name" value="Retrovirus_Pol_polyprotein"/>
</dbReference>
<name>A0A9P6GWB3_9MICR</name>
<dbReference type="SUPFAM" id="SSF53098">
    <property type="entry name" value="Ribonuclease H-like"/>
    <property type="match status" value="1"/>
</dbReference>